<evidence type="ECO:0000313" key="1">
    <source>
        <dbReference type="EMBL" id="TGX98047.1"/>
    </source>
</evidence>
<name>A0AC61R051_9FIRM</name>
<proteinExistence type="predicted"/>
<comment type="caution">
    <text evidence="1">The sequence shown here is derived from an EMBL/GenBank/DDBJ whole genome shotgun (WGS) entry which is preliminary data.</text>
</comment>
<organism evidence="1 2">
    <name type="scientific">Hominisplanchenecus murintestinalis</name>
    <dbReference type="NCBI Taxonomy" id="2941517"/>
    <lineage>
        <taxon>Bacteria</taxon>
        <taxon>Bacillati</taxon>
        <taxon>Bacillota</taxon>
        <taxon>Clostridia</taxon>
        <taxon>Lachnospirales</taxon>
        <taxon>Lachnospiraceae</taxon>
        <taxon>Hominisplanchenecus</taxon>
    </lineage>
</organism>
<gene>
    <name evidence="1" type="ORF">E5357_10185</name>
</gene>
<dbReference type="Proteomes" id="UP000307720">
    <property type="component" value="Unassembled WGS sequence"/>
</dbReference>
<accession>A0AC61R051</accession>
<protein>
    <submittedName>
        <fullName evidence="1">Uncharacterized protein</fullName>
    </submittedName>
</protein>
<reference evidence="1" key="1">
    <citation type="submission" date="2019-04" db="EMBL/GenBank/DDBJ databases">
        <title>Microbes associate with the intestines of laboratory mice.</title>
        <authorList>
            <person name="Navarre W."/>
            <person name="Wong E."/>
            <person name="Huang K."/>
            <person name="Tropini C."/>
            <person name="Ng K."/>
            <person name="Yu B."/>
        </authorList>
    </citation>
    <scope>NUCLEOTIDE SEQUENCE</scope>
    <source>
        <strain evidence="1">NM72_1-8</strain>
    </source>
</reference>
<evidence type="ECO:0000313" key="2">
    <source>
        <dbReference type="Proteomes" id="UP000307720"/>
    </source>
</evidence>
<sequence>MKRIRIGIAVLALGFFFQAPGEAVLPAMRVQAAAEKKSGVVKEKKKYFYYKKGRKVKNKWVSIKSKGKTQKYYFGKNGAAYTGVKKVKGKTYYFNKKGQMQTDCWYKKTYYFAGNGKAYTGIYVIEGKLYAFGKDGKQNAEQTKNLQQYSVQGTDAAALKALLGEPSSAEYMASCMTWEGQTGDDGILTYKNFTVFTFRYGDKEIVWQILGA</sequence>
<dbReference type="EMBL" id="SRZB01000022">
    <property type="protein sequence ID" value="TGX98047.1"/>
    <property type="molecule type" value="Genomic_DNA"/>
</dbReference>
<keyword evidence="2" id="KW-1185">Reference proteome</keyword>